<reference evidence="1" key="1">
    <citation type="submission" date="2022-03" db="EMBL/GenBank/DDBJ databases">
        <authorList>
            <person name="Martin H S."/>
        </authorList>
    </citation>
    <scope>NUCLEOTIDE SEQUENCE</scope>
</reference>
<evidence type="ECO:0000313" key="1">
    <source>
        <dbReference type="EMBL" id="CAH2035704.1"/>
    </source>
</evidence>
<gene>
    <name evidence="1" type="ORF">IPOD504_LOCUS667</name>
</gene>
<feature type="non-terminal residue" evidence="1">
    <location>
        <position position="1"/>
    </location>
</feature>
<dbReference type="EMBL" id="OW152813">
    <property type="protein sequence ID" value="CAH2035704.1"/>
    <property type="molecule type" value="Genomic_DNA"/>
</dbReference>
<protein>
    <submittedName>
        <fullName evidence="1">Uncharacterized protein</fullName>
    </submittedName>
</protein>
<accession>A0ABN8HQ47</accession>
<proteinExistence type="predicted"/>
<sequence>MEDIRLKHKSIQNAAHHIAMECIHPQFGLFLHVCTNGMHSRRTAPPTTFTLFPLLSVYNMRSQHRTARKCFIQRDSNLKGMAKLLSHQLRVLSLGGLYVLHPVEAHSLAVCPT</sequence>
<organism evidence="1 2">
    <name type="scientific">Iphiclides podalirius</name>
    <name type="common">scarce swallowtail</name>
    <dbReference type="NCBI Taxonomy" id="110791"/>
    <lineage>
        <taxon>Eukaryota</taxon>
        <taxon>Metazoa</taxon>
        <taxon>Ecdysozoa</taxon>
        <taxon>Arthropoda</taxon>
        <taxon>Hexapoda</taxon>
        <taxon>Insecta</taxon>
        <taxon>Pterygota</taxon>
        <taxon>Neoptera</taxon>
        <taxon>Endopterygota</taxon>
        <taxon>Lepidoptera</taxon>
        <taxon>Glossata</taxon>
        <taxon>Ditrysia</taxon>
        <taxon>Papilionoidea</taxon>
        <taxon>Papilionidae</taxon>
        <taxon>Papilioninae</taxon>
        <taxon>Iphiclides</taxon>
    </lineage>
</organism>
<name>A0ABN8HQ47_9NEOP</name>
<keyword evidence="2" id="KW-1185">Reference proteome</keyword>
<dbReference type="Proteomes" id="UP000837857">
    <property type="component" value="Chromosome 1"/>
</dbReference>
<evidence type="ECO:0000313" key="2">
    <source>
        <dbReference type="Proteomes" id="UP000837857"/>
    </source>
</evidence>